<name>A0A8H6XSE5_9AGAR</name>
<gene>
    <name evidence="6" type="ORF">MVEN_01574800</name>
</gene>
<protein>
    <submittedName>
        <fullName evidence="6">SET domain-containing protein</fullName>
    </submittedName>
</protein>
<reference evidence="6" key="1">
    <citation type="submission" date="2020-05" db="EMBL/GenBank/DDBJ databases">
        <title>Mycena genomes resolve the evolution of fungal bioluminescence.</title>
        <authorList>
            <person name="Tsai I.J."/>
        </authorList>
    </citation>
    <scope>NUCLEOTIDE SEQUENCE</scope>
    <source>
        <strain evidence="6">CCC161011</strain>
    </source>
</reference>
<dbReference type="PROSITE" id="PS01360">
    <property type="entry name" value="ZF_MYND_1"/>
    <property type="match status" value="1"/>
</dbReference>
<evidence type="ECO:0000259" key="5">
    <source>
        <dbReference type="PROSITE" id="PS50865"/>
    </source>
</evidence>
<evidence type="ECO:0000313" key="6">
    <source>
        <dbReference type="EMBL" id="KAF7345561.1"/>
    </source>
</evidence>
<proteinExistence type="predicted"/>
<dbReference type="PROSITE" id="PS50865">
    <property type="entry name" value="ZF_MYND_2"/>
    <property type="match status" value="1"/>
</dbReference>
<evidence type="ECO:0000256" key="3">
    <source>
        <dbReference type="ARBA" id="ARBA00022833"/>
    </source>
</evidence>
<evidence type="ECO:0000313" key="7">
    <source>
        <dbReference type="Proteomes" id="UP000620124"/>
    </source>
</evidence>
<feature type="domain" description="MYND-type" evidence="5">
    <location>
        <begin position="7"/>
        <end position="47"/>
    </location>
</feature>
<keyword evidence="7" id="KW-1185">Reference proteome</keyword>
<dbReference type="SUPFAM" id="SSF144232">
    <property type="entry name" value="HIT/MYND zinc finger-like"/>
    <property type="match status" value="1"/>
</dbReference>
<keyword evidence="1" id="KW-0479">Metal-binding</keyword>
<dbReference type="Gene3D" id="6.10.140.2220">
    <property type="match status" value="1"/>
</dbReference>
<dbReference type="OrthoDB" id="2212237at2759"/>
<comment type="caution">
    <text evidence="6">The sequence shown here is derived from an EMBL/GenBank/DDBJ whole genome shotgun (WGS) entry which is preliminary data.</text>
</comment>
<keyword evidence="3" id="KW-0862">Zinc</keyword>
<dbReference type="Proteomes" id="UP000620124">
    <property type="component" value="Unassembled WGS sequence"/>
</dbReference>
<dbReference type="EMBL" id="JACAZI010000013">
    <property type="protein sequence ID" value="KAF7345561.1"/>
    <property type="molecule type" value="Genomic_DNA"/>
</dbReference>
<evidence type="ECO:0000256" key="1">
    <source>
        <dbReference type="ARBA" id="ARBA00022723"/>
    </source>
</evidence>
<sequence>MSALSFCVSCQRDKEAGDLKSCSGCSTVRYCSKECQTEHWKIHKPMCRRLQPDEVWGIQLLCNRELAALPPSSEPDIARRIKHILLNKNHPVFSHGDLCPATQAYGFPLLMFSYGMHLGRQLKGSGNHPAAYLRIDVEHGSVPLHWIPLDPDTCIIVRHDCKPLTREAIEACYAFHSMLLSQAFGYFEIDGWAPGKEYITRAAFQLFYKQYYLEQHKLGRKQFKPLGRPL</sequence>
<evidence type="ECO:0000256" key="4">
    <source>
        <dbReference type="PROSITE-ProRule" id="PRU00134"/>
    </source>
</evidence>
<accession>A0A8H6XSE5</accession>
<dbReference type="InterPro" id="IPR002893">
    <property type="entry name" value="Znf_MYND"/>
</dbReference>
<dbReference type="Pfam" id="PF01753">
    <property type="entry name" value="zf-MYND"/>
    <property type="match status" value="1"/>
</dbReference>
<organism evidence="6 7">
    <name type="scientific">Mycena venus</name>
    <dbReference type="NCBI Taxonomy" id="2733690"/>
    <lineage>
        <taxon>Eukaryota</taxon>
        <taxon>Fungi</taxon>
        <taxon>Dikarya</taxon>
        <taxon>Basidiomycota</taxon>
        <taxon>Agaricomycotina</taxon>
        <taxon>Agaricomycetes</taxon>
        <taxon>Agaricomycetidae</taxon>
        <taxon>Agaricales</taxon>
        <taxon>Marasmiineae</taxon>
        <taxon>Mycenaceae</taxon>
        <taxon>Mycena</taxon>
    </lineage>
</organism>
<evidence type="ECO:0000256" key="2">
    <source>
        <dbReference type="ARBA" id="ARBA00022771"/>
    </source>
</evidence>
<dbReference type="GO" id="GO:0008270">
    <property type="term" value="F:zinc ion binding"/>
    <property type="evidence" value="ECO:0007669"/>
    <property type="project" value="UniProtKB-KW"/>
</dbReference>
<dbReference type="AlphaFoldDB" id="A0A8H6XSE5"/>
<keyword evidence="2 4" id="KW-0863">Zinc-finger</keyword>